<dbReference type="AlphaFoldDB" id="A0A183UHE6"/>
<keyword evidence="1" id="KW-0732">Signal</keyword>
<feature type="signal peptide" evidence="1">
    <location>
        <begin position="1"/>
        <end position="22"/>
    </location>
</feature>
<gene>
    <name evidence="2" type="ORF">TCNE_LOCUS7916</name>
</gene>
<feature type="chain" id="PRO_5044553185" evidence="1">
    <location>
        <begin position="23"/>
        <end position="101"/>
    </location>
</feature>
<evidence type="ECO:0000313" key="2">
    <source>
        <dbReference type="EMBL" id="VDM39237.1"/>
    </source>
</evidence>
<evidence type="ECO:0000313" key="4">
    <source>
        <dbReference type="WBParaSite" id="TCNE_0000791601-mRNA-1"/>
    </source>
</evidence>
<reference evidence="4" key="1">
    <citation type="submission" date="2016-06" db="UniProtKB">
        <authorList>
            <consortium name="WormBaseParasite"/>
        </authorList>
    </citation>
    <scope>IDENTIFICATION</scope>
</reference>
<sequence>MPYFCSVVVVLTILYAFPSVSSTIPRLDSDRQNRNPLLSPGVPVELIAADTRENAALFNRLLKGALTMNKHSCLRLSGSELAWRNGTTPDSSHRRLANAAV</sequence>
<name>A0A183UHE6_TOXCA</name>
<dbReference type="EMBL" id="UYWY01019784">
    <property type="protein sequence ID" value="VDM39237.1"/>
    <property type="molecule type" value="Genomic_DNA"/>
</dbReference>
<evidence type="ECO:0000313" key="3">
    <source>
        <dbReference type="Proteomes" id="UP000050794"/>
    </source>
</evidence>
<protein>
    <submittedName>
        <fullName evidence="4">Secreted protein</fullName>
    </submittedName>
</protein>
<dbReference type="Proteomes" id="UP000050794">
    <property type="component" value="Unassembled WGS sequence"/>
</dbReference>
<accession>A0A183UHE6</accession>
<evidence type="ECO:0000256" key="1">
    <source>
        <dbReference type="SAM" id="SignalP"/>
    </source>
</evidence>
<keyword evidence="3" id="KW-1185">Reference proteome</keyword>
<organism evidence="3 4">
    <name type="scientific">Toxocara canis</name>
    <name type="common">Canine roundworm</name>
    <dbReference type="NCBI Taxonomy" id="6265"/>
    <lineage>
        <taxon>Eukaryota</taxon>
        <taxon>Metazoa</taxon>
        <taxon>Ecdysozoa</taxon>
        <taxon>Nematoda</taxon>
        <taxon>Chromadorea</taxon>
        <taxon>Rhabditida</taxon>
        <taxon>Spirurina</taxon>
        <taxon>Ascaridomorpha</taxon>
        <taxon>Ascaridoidea</taxon>
        <taxon>Toxocaridae</taxon>
        <taxon>Toxocara</taxon>
    </lineage>
</organism>
<dbReference type="WBParaSite" id="TCNE_0000791601-mRNA-1">
    <property type="protein sequence ID" value="TCNE_0000791601-mRNA-1"/>
    <property type="gene ID" value="TCNE_0000791601"/>
</dbReference>
<reference evidence="2 3" key="2">
    <citation type="submission" date="2018-11" db="EMBL/GenBank/DDBJ databases">
        <authorList>
            <consortium name="Pathogen Informatics"/>
        </authorList>
    </citation>
    <scope>NUCLEOTIDE SEQUENCE [LARGE SCALE GENOMIC DNA]</scope>
</reference>
<proteinExistence type="predicted"/>